<gene>
    <name evidence="1" type="ORF">BRAPAZ1V2_A09P58430.2</name>
</gene>
<protein>
    <submittedName>
        <fullName evidence="1">Uncharacterized protein</fullName>
    </submittedName>
</protein>
<dbReference type="AlphaFoldDB" id="A0A8D9CXW7"/>
<proteinExistence type="predicted"/>
<dbReference type="EMBL" id="LS974625">
    <property type="protein sequence ID" value="CAG7865376.1"/>
    <property type="molecule type" value="Genomic_DNA"/>
</dbReference>
<evidence type="ECO:0000313" key="1">
    <source>
        <dbReference type="EMBL" id="CAG7865376.1"/>
    </source>
</evidence>
<sequence length="89" mass="10177">MCFPGLMVKMVKTVTVGGMMYYRKALELQAFLDMAKDEGASRNFVMITSKTCVQILESAFLKREVSLHPTKNTVIVKCLYINYLKNVYI</sequence>
<organism evidence="1 2">
    <name type="scientific">Brassica campestris</name>
    <name type="common">Field mustard</name>
    <dbReference type="NCBI Taxonomy" id="3711"/>
    <lineage>
        <taxon>Eukaryota</taxon>
        <taxon>Viridiplantae</taxon>
        <taxon>Streptophyta</taxon>
        <taxon>Embryophyta</taxon>
        <taxon>Tracheophyta</taxon>
        <taxon>Spermatophyta</taxon>
        <taxon>Magnoliopsida</taxon>
        <taxon>eudicotyledons</taxon>
        <taxon>Gunneridae</taxon>
        <taxon>Pentapetalae</taxon>
        <taxon>rosids</taxon>
        <taxon>malvids</taxon>
        <taxon>Brassicales</taxon>
        <taxon>Brassicaceae</taxon>
        <taxon>Brassiceae</taxon>
        <taxon>Brassica</taxon>
    </lineage>
</organism>
<accession>A0A8D9CXW7</accession>
<reference evidence="1 2" key="1">
    <citation type="submission" date="2021-07" db="EMBL/GenBank/DDBJ databases">
        <authorList>
            <consortium name="Genoscope - CEA"/>
            <person name="William W."/>
        </authorList>
    </citation>
    <scope>NUCLEOTIDE SEQUENCE [LARGE SCALE GENOMIC DNA]</scope>
</reference>
<evidence type="ECO:0000313" key="2">
    <source>
        <dbReference type="Proteomes" id="UP000694005"/>
    </source>
</evidence>
<dbReference type="Gramene" id="A09p58430.2_BraZ1">
    <property type="protein sequence ID" value="A09p58430.2_BraZ1.CDS"/>
    <property type="gene ID" value="A09g58430.2_BraZ1"/>
</dbReference>
<dbReference type="Proteomes" id="UP000694005">
    <property type="component" value="Chromosome A09"/>
</dbReference>
<name>A0A8D9CXW7_BRACM</name>